<accession>A0A345E8E8</accession>
<evidence type="ECO:0000313" key="2">
    <source>
        <dbReference type="Proteomes" id="UP000252985"/>
    </source>
</evidence>
<dbReference type="KEGG" id="haq:DU484_00650"/>
<keyword evidence="1" id="KW-0614">Plasmid</keyword>
<gene>
    <name evidence="1" type="ORF">DU484_00650</name>
</gene>
<dbReference type="Proteomes" id="UP000252985">
    <property type="component" value="Plasmid pCBA1112-01"/>
</dbReference>
<sequence length="217" mass="24350">MGLSEASRREYLRSMAVAPGTLTLLDDRKETPSRNEPLATAAAVPEAFTSYDVDDPTPFARRLMAREDRFKEHQFSARGFVEGLDDANPRYVMSTGCVTLHDPSDASVVRKLMSELFEEYMDRLYDRSGVEWTDASSADYDAADVHRNAAIHFDAISTAGIDWLDPDTSTQCSEHWVLDTTDREAILTVVFGSRQGPWRPRTLLDRARADALRGADR</sequence>
<dbReference type="AlphaFoldDB" id="A0A345E8E8"/>
<dbReference type="EMBL" id="CP031147">
    <property type="protein sequence ID" value="AXG08470.1"/>
    <property type="molecule type" value="Genomic_DNA"/>
</dbReference>
<evidence type="ECO:0000313" key="1">
    <source>
        <dbReference type="EMBL" id="AXG08470.1"/>
    </source>
</evidence>
<protein>
    <submittedName>
        <fullName evidence="1">Uncharacterized protein</fullName>
    </submittedName>
</protein>
<proteinExistence type="predicted"/>
<geneLocation type="plasmid" evidence="2">
    <name>pcba1112-01</name>
</geneLocation>
<name>A0A345E8E8_9EURY</name>
<organism evidence="1 2">
    <name type="scientific">Haloplanus rubicundus</name>
    <dbReference type="NCBI Taxonomy" id="1547898"/>
    <lineage>
        <taxon>Archaea</taxon>
        <taxon>Methanobacteriati</taxon>
        <taxon>Methanobacteriota</taxon>
        <taxon>Stenosarchaea group</taxon>
        <taxon>Halobacteria</taxon>
        <taxon>Halobacteriales</taxon>
        <taxon>Haloferacaceae</taxon>
        <taxon>Haloplanus</taxon>
    </lineage>
</organism>
<reference evidence="1 2" key="1">
    <citation type="submission" date="2018-07" db="EMBL/GenBank/DDBJ databases">
        <title>Genome sequences of Haloplanus sp. CBA1112.</title>
        <authorList>
            <person name="Kim Y.B."/>
            <person name="Roh S.W."/>
        </authorList>
    </citation>
    <scope>NUCLEOTIDE SEQUENCE [LARGE SCALE GENOMIC DNA]</scope>
    <source>
        <strain evidence="1 2">CBA1112</strain>
        <plasmid evidence="2">pcba1112-01</plasmid>
    </source>
</reference>